<dbReference type="Proteomes" id="UP001501508">
    <property type="component" value="Unassembled WGS sequence"/>
</dbReference>
<dbReference type="InterPro" id="IPR013325">
    <property type="entry name" value="RNA_pol_sigma_r2"/>
</dbReference>
<evidence type="ECO:0000313" key="7">
    <source>
        <dbReference type="Proteomes" id="UP001501508"/>
    </source>
</evidence>
<name>A0ABP8LXJ1_9BACT</name>
<dbReference type="InterPro" id="IPR013324">
    <property type="entry name" value="RNA_pol_sigma_r3/r4-like"/>
</dbReference>
<organism evidence="6 7">
    <name type="scientific">Ravibacter arvi</name>
    <dbReference type="NCBI Taxonomy" id="2051041"/>
    <lineage>
        <taxon>Bacteria</taxon>
        <taxon>Pseudomonadati</taxon>
        <taxon>Bacteroidota</taxon>
        <taxon>Cytophagia</taxon>
        <taxon>Cytophagales</taxon>
        <taxon>Spirosomataceae</taxon>
        <taxon>Ravibacter</taxon>
    </lineage>
</organism>
<keyword evidence="4" id="KW-0804">Transcription</keyword>
<dbReference type="EMBL" id="BAABEY010000021">
    <property type="protein sequence ID" value="GAA4439488.1"/>
    <property type="molecule type" value="Genomic_DNA"/>
</dbReference>
<dbReference type="SUPFAM" id="SSF88659">
    <property type="entry name" value="Sigma3 and sigma4 domains of RNA polymerase sigma factors"/>
    <property type="match status" value="1"/>
</dbReference>
<dbReference type="SUPFAM" id="SSF88946">
    <property type="entry name" value="Sigma2 domain of RNA polymerase sigma factors"/>
    <property type="match status" value="1"/>
</dbReference>
<proteinExistence type="inferred from homology"/>
<dbReference type="Pfam" id="PF08281">
    <property type="entry name" value="Sigma70_r4_2"/>
    <property type="match status" value="1"/>
</dbReference>
<dbReference type="PANTHER" id="PTHR43133:SF46">
    <property type="entry name" value="RNA POLYMERASE SIGMA-70 FACTOR ECF SUBFAMILY"/>
    <property type="match status" value="1"/>
</dbReference>
<evidence type="ECO:0000256" key="2">
    <source>
        <dbReference type="ARBA" id="ARBA00023015"/>
    </source>
</evidence>
<protein>
    <recommendedName>
        <fullName evidence="5">RNA polymerase sigma factor 70 region 4 type 2 domain-containing protein</fullName>
    </recommendedName>
</protein>
<dbReference type="RefSeq" id="WP_345028792.1">
    <property type="nucleotide sequence ID" value="NZ_BAABEY010000021.1"/>
</dbReference>
<gene>
    <name evidence="6" type="ORF">GCM10023091_21740</name>
</gene>
<evidence type="ECO:0000256" key="4">
    <source>
        <dbReference type="ARBA" id="ARBA00023163"/>
    </source>
</evidence>
<comment type="caution">
    <text evidence="6">The sequence shown here is derived from an EMBL/GenBank/DDBJ whole genome shotgun (WGS) entry which is preliminary data.</text>
</comment>
<feature type="domain" description="RNA polymerase sigma factor 70 region 4 type 2" evidence="5">
    <location>
        <begin position="134"/>
        <end position="183"/>
    </location>
</feature>
<evidence type="ECO:0000256" key="3">
    <source>
        <dbReference type="ARBA" id="ARBA00023082"/>
    </source>
</evidence>
<evidence type="ECO:0000256" key="1">
    <source>
        <dbReference type="ARBA" id="ARBA00010641"/>
    </source>
</evidence>
<sequence>MNSKRRVTEENDRFLQLWLLSQQGDNTAFRSLADGLYRTLFNYAFNFTSDREFIKDTIQELFITIWAKKHRIHMEVVVLYFLKSLRNQLWQHFRRRGSSVHFYDISEYAELEEEEGNIEEIIVADEVWAENEHRLQAALRELPKRQKEVVFLKYYEGMDNDRIAQIMQVNKQSVANLLFKAMQVLRSQMAARV</sequence>
<reference evidence="7" key="1">
    <citation type="journal article" date="2019" name="Int. J. Syst. Evol. Microbiol.">
        <title>The Global Catalogue of Microorganisms (GCM) 10K type strain sequencing project: providing services to taxonomists for standard genome sequencing and annotation.</title>
        <authorList>
            <consortium name="The Broad Institute Genomics Platform"/>
            <consortium name="The Broad Institute Genome Sequencing Center for Infectious Disease"/>
            <person name="Wu L."/>
            <person name="Ma J."/>
        </authorList>
    </citation>
    <scope>NUCLEOTIDE SEQUENCE [LARGE SCALE GENOMIC DNA]</scope>
    <source>
        <strain evidence="7">JCM 31920</strain>
    </source>
</reference>
<evidence type="ECO:0000259" key="5">
    <source>
        <dbReference type="Pfam" id="PF08281"/>
    </source>
</evidence>
<dbReference type="Gene3D" id="1.10.1740.10">
    <property type="match status" value="1"/>
</dbReference>
<dbReference type="InterPro" id="IPR036388">
    <property type="entry name" value="WH-like_DNA-bd_sf"/>
</dbReference>
<evidence type="ECO:0000313" key="6">
    <source>
        <dbReference type="EMBL" id="GAA4439488.1"/>
    </source>
</evidence>
<dbReference type="NCBIfam" id="TIGR02937">
    <property type="entry name" value="sigma70-ECF"/>
    <property type="match status" value="1"/>
</dbReference>
<dbReference type="InterPro" id="IPR039425">
    <property type="entry name" value="RNA_pol_sigma-70-like"/>
</dbReference>
<keyword evidence="2" id="KW-0805">Transcription regulation</keyword>
<keyword evidence="3" id="KW-0731">Sigma factor</keyword>
<dbReference type="Gene3D" id="1.10.10.10">
    <property type="entry name" value="Winged helix-like DNA-binding domain superfamily/Winged helix DNA-binding domain"/>
    <property type="match status" value="1"/>
</dbReference>
<dbReference type="InterPro" id="IPR014284">
    <property type="entry name" value="RNA_pol_sigma-70_dom"/>
</dbReference>
<dbReference type="PANTHER" id="PTHR43133">
    <property type="entry name" value="RNA POLYMERASE ECF-TYPE SIGMA FACTO"/>
    <property type="match status" value="1"/>
</dbReference>
<dbReference type="InterPro" id="IPR013249">
    <property type="entry name" value="RNA_pol_sigma70_r4_t2"/>
</dbReference>
<comment type="similarity">
    <text evidence="1">Belongs to the sigma-70 factor family. ECF subfamily.</text>
</comment>
<accession>A0ABP8LXJ1</accession>
<keyword evidence="7" id="KW-1185">Reference proteome</keyword>